<organism evidence="9 10">
    <name type="scientific">Piscinibacter koreensis</name>
    <dbReference type="NCBI Taxonomy" id="2742824"/>
    <lineage>
        <taxon>Bacteria</taxon>
        <taxon>Pseudomonadati</taxon>
        <taxon>Pseudomonadota</taxon>
        <taxon>Betaproteobacteria</taxon>
        <taxon>Burkholderiales</taxon>
        <taxon>Sphaerotilaceae</taxon>
        <taxon>Piscinibacter</taxon>
    </lineage>
</organism>
<feature type="transmembrane region" description="Helical" evidence="8">
    <location>
        <begin position="322"/>
        <end position="345"/>
    </location>
</feature>
<dbReference type="InterPro" id="IPR002549">
    <property type="entry name" value="AI-2E-like"/>
</dbReference>
<dbReference type="GO" id="GO:0005886">
    <property type="term" value="C:plasma membrane"/>
    <property type="evidence" value="ECO:0007669"/>
    <property type="project" value="UniProtKB-SubCell"/>
</dbReference>
<evidence type="ECO:0000256" key="5">
    <source>
        <dbReference type="ARBA" id="ARBA00022692"/>
    </source>
</evidence>
<dbReference type="AlphaFoldDB" id="A0A7Y6TV06"/>
<comment type="subcellular location">
    <subcellularLocation>
        <location evidence="1">Cell membrane</location>
        <topology evidence="1">Multi-pass membrane protein</topology>
    </subcellularLocation>
</comment>
<evidence type="ECO:0000256" key="4">
    <source>
        <dbReference type="ARBA" id="ARBA00022475"/>
    </source>
</evidence>
<dbReference type="PANTHER" id="PTHR21716:SF53">
    <property type="entry name" value="PERMEASE PERM-RELATED"/>
    <property type="match status" value="1"/>
</dbReference>
<keyword evidence="7 8" id="KW-0472">Membrane</keyword>
<dbReference type="Pfam" id="PF01594">
    <property type="entry name" value="AI-2E_transport"/>
    <property type="match status" value="1"/>
</dbReference>
<evidence type="ECO:0000256" key="7">
    <source>
        <dbReference type="ARBA" id="ARBA00023136"/>
    </source>
</evidence>
<feature type="transmembrane region" description="Helical" evidence="8">
    <location>
        <begin position="357"/>
        <end position="383"/>
    </location>
</feature>
<keyword evidence="3" id="KW-0813">Transport</keyword>
<feature type="transmembrane region" description="Helical" evidence="8">
    <location>
        <begin position="45"/>
        <end position="62"/>
    </location>
</feature>
<protein>
    <submittedName>
        <fullName evidence="9">AI-2E family transporter</fullName>
    </submittedName>
</protein>
<accession>A0A7Y6TV06</accession>
<keyword evidence="10" id="KW-1185">Reference proteome</keyword>
<dbReference type="RefSeq" id="WP_176065665.1">
    <property type="nucleotide sequence ID" value="NZ_JABWMJ010000001.1"/>
</dbReference>
<gene>
    <name evidence="9" type="ORF">HQN59_02360</name>
</gene>
<reference evidence="9 10" key="1">
    <citation type="submission" date="2020-06" db="EMBL/GenBank/DDBJ databases">
        <title>Schlegella sp. ID0723 isolated from air conditioner.</title>
        <authorList>
            <person name="Kim D.Y."/>
            <person name="Kim D.-U."/>
        </authorList>
    </citation>
    <scope>NUCLEOTIDE SEQUENCE [LARGE SCALE GENOMIC DNA]</scope>
    <source>
        <strain evidence="9 10">ID0723</strain>
    </source>
</reference>
<comment type="caution">
    <text evidence="9">The sequence shown here is derived from an EMBL/GenBank/DDBJ whole genome shotgun (WGS) entry which is preliminary data.</text>
</comment>
<evidence type="ECO:0000313" key="10">
    <source>
        <dbReference type="Proteomes" id="UP000529637"/>
    </source>
</evidence>
<keyword evidence="4" id="KW-1003">Cell membrane</keyword>
<name>A0A7Y6TV06_9BURK</name>
<evidence type="ECO:0000313" key="9">
    <source>
        <dbReference type="EMBL" id="NUZ04594.1"/>
    </source>
</evidence>
<keyword evidence="6 8" id="KW-1133">Transmembrane helix</keyword>
<dbReference type="PANTHER" id="PTHR21716">
    <property type="entry name" value="TRANSMEMBRANE PROTEIN"/>
    <property type="match status" value="1"/>
</dbReference>
<evidence type="ECO:0000256" key="3">
    <source>
        <dbReference type="ARBA" id="ARBA00022448"/>
    </source>
</evidence>
<evidence type="ECO:0000256" key="6">
    <source>
        <dbReference type="ARBA" id="ARBA00022989"/>
    </source>
</evidence>
<feature type="transmembrane region" description="Helical" evidence="8">
    <location>
        <begin position="257"/>
        <end position="279"/>
    </location>
</feature>
<feature type="transmembrane region" description="Helical" evidence="8">
    <location>
        <begin position="285"/>
        <end position="315"/>
    </location>
</feature>
<evidence type="ECO:0000256" key="8">
    <source>
        <dbReference type="SAM" id="Phobius"/>
    </source>
</evidence>
<dbReference type="EMBL" id="JABWMJ010000001">
    <property type="protein sequence ID" value="NUZ04594.1"/>
    <property type="molecule type" value="Genomic_DNA"/>
</dbReference>
<evidence type="ECO:0000256" key="1">
    <source>
        <dbReference type="ARBA" id="ARBA00004651"/>
    </source>
</evidence>
<comment type="similarity">
    <text evidence="2">Belongs to the autoinducer-2 exporter (AI-2E) (TC 2.A.86) family.</text>
</comment>
<feature type="transmembrane region" description="Helical" evidence="8">
    <location>
        <begin position="68"/>
        <end position="86"/>
    </location>
</feature>
<keyword evidence="5 8" id="KW-0812">Transmembrane</keyword>
<feature type="transmembrane region" description="Helical" evidence="8">
    <location>
        <begin position="193"/>
        <end position="219"/>
    </location>
</feature>
<sequence length="402" mass="42874">MTQPGPVIKAIADLDPLHAIEPVATGPAGSGEEPTRIHLHMPVDVRSLSLAVIAVLAAIVFLQWARAVFIPLLLSVIFSYALSPVVERLYRWHVPRAISATLLLLAIVGGITAAGSALRDDATALIESLPDVAVKLRQSIQSPQKTTSSNTMDKVQQAAAELEKAAEASAAANAPRGVTRVVVERPKLNIKDYLWTGTIGLVTLAGQAVIVFFLTLFLLASGDTFRRKMVKLTGPRLSQKKITVQALDEITAQIQRYLLVQLATSIVVGVATGIGFYWLGLQHAAVWGIVAAVTNLIPYLGAVVVGLASMLVAFIQFGSIDMALAIGATSFGVHTVVGNVLTPWWTGRASRMSPLVVFVGVLAFGWLWGIWGLLLGVPILMVVKSVCDRVEELKPIGEMMGA</sequence>
<dbReference type="Proteomes" id="UP000529637">
    <property type="component" value="Unassembled WGS sequence"/>
</dbReference>
<feature type="transmembrane region" description="Helical" evidence="8">
    <location>
        <begin position="98"/>
        <end position="118"/>
    </location>
</feature>
<proteinExistence type="inferred from homology"/>
<evidence type="ECO:0000256" key="2">
    <source>
        <dbReference type="ARBA" id="ARBA00009773"/>
    </source>
</evidence>